<feature type="domain" description="Antitoxin FitA-like ribbon-helix-helix" evidence="2">
    <location>
        <begin position="2"/>
        <end position="40"/>
    </location>
</feature>
<dbReference type="GO" id="GO:0006355">
    <property type="term" value="P:regulation of DNA-templated transcription"/>
    <property type="evidence" value="ECO:0007669"/>
    <property type="project" value="InterPro"/>
</dbReference>
<name>A0A944HAW7_DENI1</name>
<keyword evidence="4" id="KW-1185">Reference proteome</keyword>
<evidence type="ECO:0000313" key="3">
    <source>
        <dbReference type="EMBL" id="MBT0963910.1"/>
    </source>
</evidence>
<gene>
    <name evidence="3" type="ORF">I8J34_22250</name>
</gene>
<dbReference type="InterPro" id="IPR010985">
    <property type="entry name" value="Ribbon_hlx_hlx"/>
</dbReference>
<dbReference type="Pfam" id="PF22513">
    <property type="entry name" value="FitA-like_RHH"/>
    <property type="match status" value="1"/>
</dbReference>
<feature type="region of interest" description="Disordered" evidence="1">
    <location>
        <begin position="62"/>
        <end position="82"/>
    </location>
</feature>
<dbReference type="RefSeq" id="WP_214363836.1">
    <property type="nucleotide sequence ID" value="NZ_JAEKFT010000042.1"/>
</dbReference>
<dbReference type="AlphaFoldDB" id="A0A944HAW7"/>
<dbReference type="InterPro" id="IPR053853">
    <property type="entry name" value="FitA-like_RHH"/>
</dbReference>
<feature type="compositionally biased region" description="Basic and acidic residues" evidence="1">
    <location>
        <begin position="73"/>
        <end position="82"/>
    </location>
</feature>
<evidence type="ECO:0000313" key="4">
    <source>
        <dbReference type="Proteomes" id="UP000694660"/>
    </source>
</evidence>
<proteinExistence type="predicted"/>
<protein>
    <submittedName>
        <fullName evidence="3">Arc family DNA-binding protein</fullName>
    </submittedName>
</protein>
<keyword evidence="3" id="KW-0238">DNA-binding</keyword>
<accession>A0A944HAW7</accession>
<dbReference type="SUPFAM" id="SSF47598">
    <property type="entry name" value="Ribbon-helix-helix"/>
    <property type="match status" value="1"/>
</dbReference>
<evidence type="ECO:0000256" key="1">
    <source>
        <dbReference type="SAM" id="MobiDB-lite"/>
    </source>
</evidence>
<dbReference type="Gene3D" id="1.10.1220.10">
    <property type="entry name" value="Met repressor-like"/>
    <property type="match status" value="1"/>
</dbReference>
<dbReference type="Proteomes" id="UP000694660">
    <property type="component" value="Unassembled WGS sequence"/>
</dbReference>
<comment type="caution">
    <text evidence="3">The sequence shown here is derived from an EMBL/GenBank/DDBJ whole genome shotgun (WGS) entry which is preliminary data.</text>
</comment>
<evidence type="ECO:0000259" key="2">
    <source>
        <dbReference type="Pfam" id="PF22513"/>
    </source>
</evidence>
<sequence length="82" mass="9320">MADMVLRNLDDDLKQRLRERAARHGRSMSAELRAIVAEALARPEPADPVEEFKRLAAKVRALSAGRPQTPSEELLRQSRDER</sequence>
<organism evidence="3 4">
    <name type="scientific">Denitromonas iodatirespirans</name>
    <dbReference type="NCBI Taxonomy" id="2795389"/>
    <lineage>
        <taxon>Bacteria</taxon>
        <taxon>Pseudomonadati</taxon>
        <taxon>Pseudomonadota</taxon>
        <taxon>Betaproteobacteria</taxon>
        <taxon>Rhodocyclales</taxon>
        <taxon>Zoogloeaceae</taxon>
        <taxon>Denitromonas</taxon>
    </lineage>
</organism>
<dbReference type="InterPro" id="IPR013321">
    <property type="entry name" value="Arc_rbn_hlx_hlx"/>
</dbReference>
<dbReference type="EMBL" id="JAEKFT010000042">
    <property type="protein sequence ID" value="MBT0963910.1"/>
    <property type="molecule type" value="Genomic_DNA"/>
</dbReference>
<reference evidence="4" key="1">
    <citation type="journal article" date="2022" name="ISME J.">
        <title>Genetic and phylogenetic analysis of dissimilatory iodate-reducing bacteria identifies potential niches across the world's oceans.</title>
        <authorList>
            <person name="Reyes-Umana V."/>
            <person name="Henning Z."/>
            <person name="Lee K."/>
            <person name="Barnum T.P."/>
            <person name="Coates J.D."/>
        </authorList>
    </citation>
    <scope>NUCLEOTIDE SEQUENCE [LARGE SCALE GENOMIC DNA]</scope>
    <source>
        <strain evidence="4">IR12</strain>
    </source>
</reference>
<dbReference type="GO" id="GO:0003677">
    <property type="term" value="F:DNA binding"/>
    <property type="evidence" value="ECO:0007669"/>
    <property type="project" value="UniProtKB-KW"/>
</dbReference>